<organism evidence="2 3">
    <name type="scientific">Roseiarcus fermentans</name>
    <dbReference type="NCBI Taxonomy" id="1473586"/>
    <lineage>
        <taxon>Bacteria</taxon>
        <taxon>Pseudomonadati</taxon>
        <taxon>Pseudomonadota</taxon>
        <taxon>Alphaproteobacteria</taxon>
        <taxon>Hyphomicrobiales</taxon>
        <taxon>Roseiarcaceae</taxon>
        <taxon>Roseiarcus</taxon>
    </lineage>
</organism>
<dbReference type="GO" id="GO:0044877">
    <property type="term" value="F:protein-containing complex binding"/>
    <property type="evidence" value="ECO:0007669"/>
    <property type="project" value="TreeGrafter"/>
</dbReference>
<comment type="caution">
    <text evidence="2">The sequence shown here is derived from an EMBL/GenBank/DDBJ whole genome shotgun (WGS) entry which is preliminary data.</text>
</comment>
<evidence type="ECO:0000259" key="1">
    <source>
        <dbReference type="Pfam" id="PF13460"/>
    </source>
</evidence>
<evidence type="ECO:0000313" key="3">
    <source>
        <dbReference type="Proteomes" id="UP000253529"/>
    </source>
</evidence>
<evidence type="ECO:0000313" key="2">
    <source>
        <dbReference type="EMBL" id="RBP18254.1"/>
    </source>
</evidence>
<dbReference type="EMBL" id="QNRK01000001">
    <property type="protein sequence ID" value="RBP18254.1"/>
    <property type="molecule type" value="Genomic_DNA"/>
</dbReference>
<dbReference type="InterPro" id="IPR016040">
    <property type="entry name" value="NAD(P)-bd_dom"/>
</dbReference>
<dbReference type="InterPro" id="IPR036291">
    <property type="entry name" value="NAD(P)-bd_dom_sf"/>
</dbReference>
<reference evidence="2 3" key="1">
    <citation type="submission" date="2018-06" db="EMBL/GenBank/DDBJ databases">
        <title>Genomic Encyclopedia of Type Strains, Phase IV (KMG-IV): sequencing the most valuable type-strain genomes for metagenomic binning, comparative biology and taxonomic classification.</title>
        <authorList>
            <person name="Goeker M."/>
        </authorList>
    </citation>
    <scope>NUCLEOTIDE SEQUENCE [LARGE SCALE GENOMIC DNA]</scope>
    <source>
        <strain evidence="2 3">DSM 24875</strain>
    </source>
</reference>
<proteinExistence type="predicted"/>
<feature type="domain" description="NAD(P)-binding" evidence="1">
    <location>
        <begin position="16"/>
        <end position="160"/>
    </location>
</feature>
<protein>
    <submittedName>
        <fullName evidence="2">NADH dehydrogenase</fullName>
    </submittedName>
</protein>
<dbReference type="AlphaFoldDB" id="A0A366FU97"/>
<dbReference type="RefSeq" id="WP_113887314.1">
    <property type="nucleotide sequence ID" value="NZ_QNRK01000001.1"/>
</dbReference>
<name>A0A366FU97_9HYPH</name>
<dbReference type="InterPro" id="IPR051207">
    <property type="entry name" value="ComplexI_NDUFA9_subunit"/>
</dbReference>
<dbReference type="SUPFAM" id="SSF51735">
    <property type="entry name" value="NAD(P)-binding Rossmann-fold domains"/>
    <property type="match status" value="1"/>
</dbReference>
<keyword evidence="3" id="KW-1185">Reference proteome</keyword>
<dbReference type="OrthoDB" id="9776313at2"/>
<accession>A0A366FU97</accession>
<gene>
    <name evidence="2" type="ORF">DFR50_101198</name>
</gene>
<dbReference type="FunFam" id="3.40.50.720:FF:000702">
    <property type="entry name" value="NADH dehydrogenase (Ubiquinone)"/>
    <property type="match status" value="1"/>
</dbReference>
<sequence length="335" mass="35543">MADATFERSRLATVFGGSGFVGRHIVRALVRRGWRVRVAVRRPELAFFLQPIGGVGQIEAVQANLRYPASIAAALEGAEMAVNATGVKAETGAQTFRAVHVDGAQALARAARAADVETFALVSGIGADPNSWSPYVASKGLGEDATRAEFPAATILRPSVVFGPEDDFFNRFGALARFLPVIPLFAGGKARLQPVYVGDLAQAAAAALAGEAKPATVYELGGPDVMTLREAAEAVLRATDRHRLLVGLPFAPSYMIASTTSFAAKVTLGRFPKLLTTSRDQIDLLAFDAVVSNEAEAEGRTLTGLGIRPQAVDAIIPSYLVRFRKTGQYETQRSA</sequence>
<dbReference type="Gene3D" id="3.40.50.720">
    <property type="entry name" value="NAD(P)-binding Rossmann-like Domain"/>
    <property type="match status" value="1"/>
</dbReference>
<dbReference type="CDD" id="cd05271">
    <property type="entry name" value="NDUFA9_like_SDR_a"/>
    <property type="match status" value="1"/>
</dbReference>
<dbReference type="PANTHER" id="PTHR12126:SF11">
    <property type="entry name" value="NADH DEHYDROGENASE [UBIQUINONE] 1 ALPHA SUBCOMPLEX SUBUNIT 9, MITOCHONDRIAL"/>
    <property type="match status" value="1"/>
</dbReference>
<dbReference type="Pfam" id="PF13460">
    <property type="entry name" value="NAD_binding_10"/>
    <property type="match status" value="1"/>
</dbReference>
<dbReference type="Proteomes" id="UP000253529">
    <property type="component" value="Unassembled WGS sequence"/>
</dbReference>
<dbReference type="PANTHER" id="PTHR12126">
    <property type="entry name" value="NADH-UBIQUINONE OXIDOREDUCTASE 39 KDA SUBUNIT-RELATED"/>
    <property type="match status" value="1"/>
</dbReference>